<dbReference type="AlphaFoldDB" id="A0A0D7BGX3"/>
<keyword evidence="2" id="KW-1185">Reference proteome</keyword>
<dbReference type="EMBL" id="KN880486">
    <property type="protein sequence ID" value="KIY69329.1"/>
    <property type="molecule type" value="Genomic_DNA"/>
</dbReference>
<organism evidence="1 2">
    <name type="scientific">Cylindrobasidium torrendii FP15055 ss-10</name>
    <dbReference type="NCBI Taxonomy" id="1314674"/>
    <lineage>
        <taxon>Eukaryota</taxon>
        <taxon>Fungi</taxon>
        <taxon>Dikarya</taxon>
        <taxon>Basidiomycota</taxon>
        <taxon>Agaricomycotina</taxon>
        <taxon>Agaricomycetes</taxon>
        <taxon>Agaricomycetidae</taxon>
        <taxon>Agaricales</taxon>
        <taxon>Marasmiineae</taxon>
        <taxon>Physalacriaceae</taxon>
        <taxon>Cylindrobasidium</taxon>
    </lineage>
</organism>
<sequence>MKVELPLEVCDTIVDFVHAVDEEDFLRPVDMEDPEHGPPPYQNIHRCALVCRAWLRRSRHRSFRRITLGNLGARKGLFAAPHMLRHPLCTFLQDVVEVHILHGQASSCIDDVWKDLLAAQWSVTFDALAMLPNVHHLIFSEARFDYLFEAHLDPIPSLGSNITRLELHGGSLECLSDISTLIAHSPGLKDLCIYTSVESCDWTIFPPQNTKQDPFTAIPSVQLSSLAVLVLEAADYAQLISWEAAINLTSLAIQVDVNRQDEALEQQKFCHLLDLSRHLQLKRLEFDFWADHGSTARVRPHFAATLYIPLLLTRVASENIRVVEFSATLRRWESLQTAADWKGIAEALRRPVYARLEKIVITLKKRGTLFFSAGEMDGCRAWIQENLVDRFRFVAECRFTLDPSYTTHVTWTGSAPRIPHTISGILRPQG</sequence>
<name>A0A0D7BGX3_9AGAR</name>
<gene>
    <name evidence="1" type="ORF">CYLTODRAFT_442753</name>
</gene>
<proteinExistence type="predicted"/>
<evidence type="ECO:0008006" key="3">
    <source>
        <dbReference type="Google" id="ProtNLM"/>
    </source>
</evidence>
<protein>
    <recommendedName>
        <fullName evidence="3">F-box domain-containing protein</fullName>
    </recommendedName>
</protein>
<reference evidence="1 2" key="1">
    <citation type="journal article" date="2015" name="Fungal Genet. Biol.">
        <title>Evolution of novel wood decay mechanisms in Agaricales revealed by the genome sequences of Fistulina hepatica and Cylindrobasidium torrendii.</title>
        <authorList>
            <person name="Floudas D."/>
            <person name="Held B.W."/>
            <person name="Riley R."/>
            <person name="Nagy L.G."/>
            <person name="Koehler G."/>
            <person name="Ransdell A.S."/>
            <person name="Younus H."/>
            <person name="Chow J."/>
            <person name="Chiniquy J."/>
            <person name="Lipzen A."/>
            <person name="Tritt A."/>
            <person name="Sun H."/>
            <person name="Haridas S."/>
            <person name="LaButti K."/>
            <person name="Ohm R.A."/>
            <person name="Kues U."/>
            <person name="Blanchette R.A."/>
            <person name="Grigoriev I.V."/>
            <person name="Minto R.E."/>
            <person name="Hibbett D.S."/>
        </authorList>
    </citation>
    <scope>NUCLEOTIDE SEQUENCE [LARGE SCALE GENOMIC DNA]</scope>
    <source>
        <strain evidence="1 2">FP15055 ss-10</strain>
    </source>
</reference>
<evidence type="ECO:0000313" key="2">
    <source>
        <dbReference type="Proteomes" id="UP000054007"/>
    </source>
</evidence>
<accession>A0A0D7BGX3</accession>
<dbReference type="Proteomes" id="UP000054007">
    <property type="component" value="Unassembled WGS sequence"/>
</dbReference>
<evidence type="ECO:0000313" key="1">
    <source>
        <dbReference type="EMBL" id="KIY69329.1"/>
    </source>
</evidence>